<keyword evidence="4" id="KW-1185">Reference proteome</keyword>
<evidence type="ECO:0000259" key="1">
    <source>
        <dbReference type="Pfam" id="PF03358"/>
    </source>
</evidence>
<dbReference type="EMBL" id="CAJNOQ010019419">
    <property type="protein sequence ID" value="CAF1449812.1"/>
    <property type="molecule type" value="Genomic_DNA"/>
</dbReference>
<feature type="domain" description="NADPH-dependent FMN reductase-like" evidence="1">
    <location>
        <begin position="8"/>
        <end position="144"/>
    </location>
</feature>
<dbReference type="GO" id="GO:0005829">
    <property type="term" value="C:cytosol"/>
    <property type="evidence" value="ECO:0007669"/>
    <property type="project" value="TreeGrafter"/>
</dbReference>
<protein>
    <recommendedName>
        <fullName evidence="1">NADPH-dependent FMN reductase-like domain-containing protein</fullName>
    </recommendedName>
</protein>
<accession>A0A815PJ13</accession>
<dbReference type="Pfam" id="PF03358">
    <property type="entry name" value="FMN_red"/>
    <property type="match status" value="1"/>
</dbReference>
<dbReference type="GO" id="GO:0010181">
    <property type="term" value="F:FMN binding"/>
    <property type="evidence" value="ECO:0007669"/>
    <property type="project" value="TreeGrafter"/>
</dbReference>
<evidence type="ECO:0000313" key="2">
    <source>
        <dbReference type="EMBL" id="CAF1449812.1"/>
    </source>
</evidence>
<gene>
    <name evidence="2" type="ORF">GPM918_LOCUS34693</name>
    <name evidence="3" type="ORF">SRO942_LOCUS35397</name>
</gene>
<sequence length="202" mass="22363">MATAQKLRILGIIGSLRAKSYNRQLMINAQQIISHMDNAEIEIFEDIGQLPFVNEDKELDYCQNDDNVKRFKQSIEQSDAVLFATPEYNFSIPGVLKNAIDIGTRPGPKNSFINKAIGVMSASPGNLGGIRAQGVLRQTFFAFGPSTGYPEYILPRAGQAFDEQGKLKDAQAEKLLKSYLQQLVNLALKHKNSSPTTIKSNK</sequence>
<dbReference type="EMBL" id="CAJOBC010084867">
    <property type="protein sequence ID" value="CAF4323473.1"/>
    <property type="molecule type" value="Genomic_DNA"/>
</dbReference>
<proteinExistence type="predicted"/>
<dbReference type="Gene3D" id="3.40.50.360">
    <property type="match status" value="1"/>
</dbReference>
<reference evidence="2" key="1">
    <citation type="submission" date="2021-02" db="EMBL/GenBank/DDBJ databases">
        <authorList>
            <person name="Nowell W R."/>
        </authorList>
    </citation>
    <scope>NUCLEOTIDE SEQUENCE</scope>
</reference>
<organism evidence="2 4">
    <name type="scientific">Didymodactylos carnosus</name>
    <dbReference type="NCBI Taxonomy" id="1234261"/>
    <lineage>
        <taxon>Eukaryota</taxon>
        <taxon>Metazoa</taxon>
        <taxon>Spiralia</taxon>
        <taxon>Gnathifera</taxon>
        <taxon>Rotifera</taxon>
        <taxon>Eurotatoria</taxon>
        <taxon>Bdelloidea</taxon>
        <taxon>Philodinida</taxon>
        <taxon>Philodinidae</taxon>
        <taxon>Didymodactylos</taxon>
    </lineage>
</organism>
<dbReference type="PANTHER" id="PTHR30543">
    <property type="entry name" value="CHROMATE REDUCTASE"/>
    <property type="match status" value="1"/>
</dbReference>
<dbReference type="AlphaFoldDB" id="A0A815PJ13"/>
<dbReference type="InterPro" id="IPR005025">
    <property type="entry name" value="FMN_Rdtase-like_dom"/>
</dbReference>
<dbReference type="InterPro" id="IPR029039">
    <property type="entry name" value="Flavoprotein-like_sf"/>
</dbReference>
<name>A0A815PJ13_9BILA</name>
<comment type="caution">
    <text evidence="2">The sequence shown here is derived from an EMBL/GenBank/DDBJ whole genome shotgun (WGS) entry which is preliminary data.</text>
</comment>
<evidence type="ECO:0000313" key="3">
    <source>
        <dbReference type="EMBL" id="CAF4323473.1"/>
    </source>
</evidence>
<dbReference type="Proteomes" id="UP000663829">
    <property type="component" value="Unassembled WGS sequence"/>
</dbReference>
<dbReference type="OrthoDB" id="68575at2759"/>
<dbReference type="PANTHER" id="PTHR30543:SF21">
    <property type="entry name" value="NAD(P)H-DEPENDENT FMN REDUCTASE LOT6"/>
    <property type="match status" value="1"/>
</dbReference>
<evidence type="ECO:0000313" key="4">
    <source>
        <dbReference type="Proteomes" id="UP000663829"/>
    </source>
</evidence>
<dbReference type="SUPFAM" id="SSF52218">
    <property type="entry name" value="Flavoproteins"/>
    <property type="match status" value="1"/>
</dbReference>
<dbReference type="InterPro" id="IPR050712">
    <property type="entry name" value="NAD(P)H-dep_reductase"/>
</dbReference>
<dbReference type="Proteomes" id="UP000681722">
    <property type="component" value="Unassembled WGS sequence"/>
</dbReference>
<dbReference type="GO" id="GO:0016491">
    <property type="term" value="F:oxidoreductase activity"/>
    <property type="evidence" value="ECO:0007669"/>
    <property type="project" value="InterPro"/>
</dbReference>